<dbReference type="Pfam" id="PF04003">
    <property type="entry name" value="Utp12"/>
    <property type="match status" value="1"/>
</dbReference>
<keyword evidence="2" id="KW-0677">Repeat</keyword>
<dbReference type="PANTHER" id="PTHR19853">
    <property type="entry name" value="WD REPEAT CONTAINING PROTEIN 3 WDR3"/>
    <property type="match status" value="1"/>
</dbReference>
<feature type="repeat" description="WD" evidence="4">
    <location>
        <begin position="632"/>
        <end position="673"/>
    </location>
</feature>
<dbReference type="EnsemblMetazoa" id="CapteT89073">
    <property type="protein sequence ID" value="CapteP89073"/>
    <property type="gene ID" value="CapteG89073"/>
</dbReference>
<evidence type="ECO:0000256" key="1">
    <source>
        <dbReference type="ARBA" id="ARBA00022574"/>
    </source>
</evidence>
<dbReference type="GO" id="GO:0030515">
    <property type="term" value="F:snoRNA binding"/>
    <property type="evidence" value="ECO:0007669"/>
    <property type="project" value="TreeGrafter"/>
</dbReference>
<dbReference type="GO" id="GO:0032040">
    <property type="term" value="C:small-subunit processome"/>
    <property type="evidence" value="ECO:0007669"/>
    <property type="project" value="TreeGrafter"/>
</dbReference>
<dbReference type="SUPFAM" id="SSF117289">
    <property type="entry name" value="Nucleoporin domain"/>
    <property type="match status" value="1"/>
</dbReference>
<sequence>MGLTKQYRRYEAAGLFGVVGGSWAGVKQVSYRGIHGKYVAVGACEHTFIWDLRTGEKVLTLEGEKHQVSCLSASPDCKHLAVGYSDGSIRIFNLSTGELAITFSGHKSAVTTMNYDHQGMRLVSGAMDTEVIVWDIVNEAGLYRLRGHKGVVTQAKFLKTCDVLITSSKDTYIKFWDLETQHCFKTLVGHNTEVWDFIVCRDESLLITGSTEMAISLWKLSYDTVRNEDEPVAKKMKTDEGDGEDGEDDDGSVSFIVYLLTLIQFDLQNILQCERLGAVPRHGKGRLVSMETDSAGTLLGLHGNDTSIEFYKILNDDELKKLRKKMEKKAKRKAREASEDESRVDVAVAPENILRRLTSVRMAGKVRSFQCLLEDNTTARVVSLLTNNVLQSCTIDLSEKNCEPTAVSKLNQPGHRTDVRTVCFSSDNTAILSASSDSARVWNRDTLQCIRSLTCEYALCSLFTPGDRHIVIGTKSGKLQIFDIASGTLLEAIDAHSGSVWSVCLSPDKRSIVSGSADKEVKFWDFELITDADFSTTCKRLTLVHTRTLQMSEDVLSVKFGCDGKFLAVALLDNTVKVFFVDTLKFFLSLYGHKLPVLCMDICTDGSLIATGSADRNVKIWGMDFGDCHRSLFAHDDSVMCLQFVPKTHMFFTGGKDGKIKQWDADTFQQIQMLEGHHAEVWSLAISTSGNFVVSAAHDKSLRLWEKTMEPLVLDEEKEMEREKEMEENVGEQAVVAGETNKETDIAGKKTPETVKATERLMEALEVYEEEMTKLRIYEEDCLAAKKELKKPGLHPLLQAFGVTTPSMYVLEVIKRIRSSELESSLLVMPFSYVTRLLPLLEEFVRLKNATELTCRCLLFLLKIHQGQVTCSSDLLPVIDALRKSTTKTVSKTKDGIGFNLSGLRFLQQMLEEKDEVMMFVDATNRMAQKKKKTKKRAILSIRT</sequence>
<dbReference type="AlphaFoldDB" id="X2BAP9"/>
<dbReference type="InterPro" id="IPR015943">
    <property type="entry name" value="WD40/YVTN_repeat-like_dom_sf"/>
</dbReference>
<evidence type="ECO:0000313" key="8">
    <source>
        <dbReference type="Proteomes" id="UP000014760"/>
    </source>
</evidence>
<accession>X2BAP9</accession>
<dbReference type="Pfam" id="PF25173">
    <property type="entry name" value="Beta-prop_WDR3_1st"/>
    <property type="match status" value="1"/>
</dbReference>
<feature type="repeat" description="WD" evidence="4">
    <location>
        <begin position="493"/>
        <end position="527"/>
    </location>
</feature>
<dbReference type="InterPro" id="IPR001680">
    <property type="entry name" value="WD40_rpt"/>
</dbReference>
<evidence type="ECO:0000256" key="5">
    <source>
        <dbReference type="SAM" id="Coils"/>
    </source>
</evidence>
<organism evidence="7 8">
    <name type="scientific">Capitella teleta</name>
    <name type="common">Polychaete worm</name>
    <dbReference type="NCBI Taxonomy" id="283909"/>
    <lineage>
        <taxon>Eukaryota</taxon>
        <taxon>Metazoa</taxon>
        <taxon>Spiralia</taxon>
        <taxon>Lophotrochozoa</taxon>
        <taxon>Annelida</taxon>
        <taxon>Polychaeta</taxon>
        <taxon>Sedentaria</taxon>
        <taxon>Scolecida</taxon>
        <taxon>Capitellidae</taxon>
        <taxon>Capitella</taxon>
    </lineage>
</organism>
<dbReference type="PRINTS" id="PR00320">
    <property type="entry name" value="GPROTEINBRPT"/>
</dbReference>
<dbReference type="OrthoDB" id="407922at2759"/>
<protein>
    <recommendedName>
        <fullName evidence="6">Small-subunit processome Utp12 domain-containing protein</fullName>
    </recommendedName>
</protein>
<evidence type="ECO:0000259" key="6">
    <source>
        <dbReference type="Pfam" id="PF04003"/>
    </source>
</evidence>
<dbReference type="InterPro" id="IPR019775">
    <property type="entry name" value="WD40_repeat_CS"/>
</dbReference>
<keyword evidence="1 4" id="KW-0853">WD repeat</keyword>
<dbReference type="FunFam" id="2.130.10.10:FF:000178">
    <property type="entry name" value="WD repeat domain 3"/>
    <property type="match status" value="1"/>
</dbReference>
<dbReference type="CDD" id="cd00200">
    <property type="entry name" value="WD40"/>
    <property type="match status" value="2"/>
</dbReference>
<dbReference type="Proteomes" id="UP000014760">
    <property type="component" value="Unassembled WGS sequence"/>
</dbReference>
<feature type="repeat" description="WD" evidence="4">
    <location>
        <begin position="61"/>
        <end position="102"/>
    </location>
</feature>
<dbReference type="GO" id="GO:0030490">
    <property type="term" value="P:maturation of SSU-rRNA"/>
    <property type="evidence" value="ECO:0007669"/>
    <property type="project" value="TreeGrafter"/>
</dbReference>
<dbReference type="FunFam" id="2.130.10.10:FF:000172">
    <property type="entry name" value="WD repeat domain 3"/>
    <property type="match status" value="1"/>
</dbReference>
<dbReference type="Gene3D" id="2.130.10.10">
    <property type="entry name" value="YVTN repeat-like/Quinoprotein amine dehydrogenase"/>
    <property type="match status" value="4"/>
</dbReference>
<dbReference type="EMBL" id="AMQN01000440">
    <property type="status" value="NOT_ANNOTATED_CDS"/>
    <property type="molecule type" value="Genomic_DNA"/>
</dbReference>
<feature type="repeat" description="WD" evidence="4">
    <location>
        <begin position="103"/>
        <end position="144"/>
    </location>
</feature>
<feature type="coiled-coil region" evidence="5">
    <location>
        <begin position="316"/>
        <end position="343"/>
    </location>
</feature>
<name>X2BAP9_CAPTE</name>
<evidence type="ECO:0000256" key="2">
    <source>
        <dbReference type="ARBA" id="ARBA00022737"/>
    </source>
</evidence>
<dbReference type="Pfam" id="PF25172">
    <property type="entry name" value="Beta-prop_WDR3_2nd"/>
    <property type="match status" value="1"/>
</dbReference>
<dbReference type="PANTHER" id="PTHR19853:SF0">
    <property type="entry name" value="WD REPEAT-CONTAINING PROTEIN 3"/>
    <property type="match status" value="1"/>
</dbReference>
<keyword evidence="8" id="KW-1185">Reference proteome</keyword>
<proteinExistence type="inferred from homology"/>
<evidence type="ECO:0000256" key="4">
    <source>
        <dbReference type="PROSITE-ProRule" id="PRU00221"/>
    </source>
</evidence>
<dbReference type="OMA" id="MNIPLTC"/>
<evidence type="ECO:0000313" key="7">
    <source>
        <dbReference type="EnsemblMetazoa" id="CapteP89073"/>
    </source>
</evidence>
<dbReference type="PROSITE" id="PS00678">
    <property type="entry name" value="WD_REPEATS_1"/>
    <property type="match status" value="3"/>
</dbReference>
<dbReference type="InterPro" id="IPR007148">
    <property type="entry name" value="SSU_processome_Utp12"/>
</dbReference>
<evidence type="ECO:0000256" key="3">
    <source>
        <dbReference type="ARBA" id="ARBA00038229"/>
    </source>
</evidence>
<feature type="repeat" description="WD" evidence="4">
    <location>
        <begin position="674"/>
        <end position="706"/>
    </location>
</feature>
<dbReference type="SUPFAM" id="SSF50978">
    <property type="entry name" value="WD40 repeat-like"/>
    <property type="match status" value="1"/>
</dbReference>
<dbReference type="SMART" id="SM00320">
    <property type="entry name" value="WD40"/>
    <property type="match status" value="11"/>
</dbReference>
<dbReference type="HOGENOM" id="CLU_005318_0_1_1"/>
<reference evidence="8" key="1">
    <citation type="submission" date="2012-12" db="EMBL/GenBank/DDBJ databases">
        <authorList>
            <person name="Hellsten U."/>
            <person name="Grimwood J."/>
            <person name="Chapman J.A."/>
            <person name="Shapiro H."/>
            <person name="Aerts A."/>
            <person name="Otillar R.P."/>
            <person name="Terry A.Y."/>
            <person name="Boore J.L."/>
            <person name="Simakov O."/>
            <person name="Marletaz F."/>
            <person name="Cho S.-J."/>
            <person name="Edsinger-Gonzales E."/>
            <person name="Havlak P."/>
            <person name="Kuo D.-H."/>
            <person name="Larsson T."/>
            <person name="Lv J."/>
            <person name="Arendt D."/>
            <person name="Savage R."/>
            <person name="Osoegawa K."/>
            <person name="de Jong P."/>
            <person name="Lindberg D.R."/>
            <person name="Seaver E.C."/>
            <person name="Weisblat D.A."/>
            <person name="Putnam N.H."/>
            <person name="Grigoriev I.V."/>
            <person name="Rokhsar D.S."/>
        </authorList>
    </citation>
    <scope>NUCLEOTIDE SEQUENCE</scope>
    <source>
        <strain evidence="8">I ESC-2004</strain>
    </source>
</reference>
<reference evidence="7" key="3">
    <citation type="submission" date="2015-06" db="UniProtKB">
        <authorList>
            <consortium name="EnsemblMetazoa"/>
        </authorList>
    </citation>
    <scope>IDENTIFICATION</scope>
</reference>
<feature type="repeat" description="WD" evidence="4">
    <location>
        <begin position="187"/>
        <end position="228"/>
    </location>
</feature>
<feature type="repeat" description="WD" evidence="4">
    <location>
        <begin position="590"/>
        <end position="631"/>
    </location>
</feature>
<dbReference type="InterPro" id="IPR036322">
    <property type="entry name" value="WD40_repeat_dom_sf"/>
</dbReference>
<dbReference type="PROSITE" id="PS50294">
    <property type="entry name" value="WD_REPEATS_REGION"/>
    <property type="match status" value="6"/>
</dbReference>
<reference evidence="8" key="2">
    <citation type="journal article" date="2013" name="Nature">
        <title>Insights into bilaterian evolution from three spiralian genomes.</title>
        <authorList>
            <person name="Simakov O."/>
            <person name="Marletaz F."/>
            <person name="Cho S.J."/>
            <person name="Edsinger-Gonzales E."/>
            <person name="Havlak P."/>
            <person name="Hellsten U."/>
            <person name="Kuo D.H."/>
            <person name="Larsson T."/>
            <person name="Lv J."/>
            <person name="Arendt D."/>
            <person name="Savage R."/>
            <person name="Osoegawa K."/>
            <person name="de Jong P."/>
            <person name="Grimwood J."/>
            <person name="Chapman J.A."/>
            <person name="Shapiro H."/>
            <person name="Aerts A."/>
            <person name="Otillar R.P."/>
            <person name="Terry A.Y."/>
            <person name="Boore J.L."/>
            <person name="Grigoriev I.V."/>
            <person name="Lindberg D.R."/>
            <person name="Seaver E.C."/>
            <person name="Weisblat D.A."/>
            <person name="Putnam N.H."/>
            <person name="Rokhsar D.S."/>
        </authorList>
    </citation>
    <scope>NUCLEOTIDE SEQUENCE</scope>
    <source>
        <strain evidence="8">I ESC-2004</strain>
    </source>
</reference>
<dbReference type="GO" id="GO:0034388">
    <property type="term" value="C:Pwp2p-containing subcomplex of 90S preribosome"/>
    <property type="evidence" value="ECO:0007669"/>
    <property type="project" value="TreeGrafter"/>
</dbReference>
<comment type="similarity">
    <text evidence="3">Belongs to the WD repeat WDR3/UTP12 family.</text>
</comment>
<feature type="repeat" description="WD" evidence="4">
    <location>
        <begin position="145"/>
        <end position="186"/>
    </location>
</feature>
<feature type="domain" description="Small-subunit processome Utp12" evidence="6">
    <location>
        <begin position="808"/>
        <end position="909"/>
    </location>
</feature>
<dbReference type="InterPro" id="IPR051570">
    <property type="entry name" value="TBC1_cilium_biogenesis"/>
</dbReference>
<dbReference type="InterPro" id="IPR020472">
    <property type="entry name" value="WD40_PAC1"/>
</dbReference>
<dbReference type="PROSITE" id="PS50082">
    <property type="entry name" value="WD_REPEATS_2"/>
    <property type="match status" value="8"/>
</dbReference>
<keyword evidence="5" id="KW-0175">Coiled coil</keyword>